<evidence type="ECO:0000259" key="1">
    <source>
        <dbReference type="PROSITE" id="PS51205"/>
    </source>
</evidence>
<dbReference type="SMART" id="SM00167">
    <property type="entry name" value="VPS9"/>
    <property type="match status" value="1"/>
</dbReference>
<sequence>MRSGCPHRQSRSPLVSSALNFTPVPPGASKCPTRPPCDNAAVLAAPAQRAWLRDAEAHPERLRQYLRRVYEQPIGVLQVNISQFRFFWSAVPSLGHDFQVWWACFLCDYPTGALWAPLSDAIMDPCTTPEPMPFPGFFVTRTPPIHEDVRMTGVPDNMWVEIIRIARRNDKSQERDQCLVGQVRLQGFDSMQFSPFFPKMTLELVDCRGAHRSDALSRWESACPPGHIDLRAASELSNRTMRLAHSALKIEQQQRFIAWLAGSQEDVVLRESEALMALLRSDVSLRPWSLEIAKPTSHMADAATPQPPTAMVELSALVSDAALPVGSALCEFVDDFRDMYGQVAAAPAERASAPSAVPAAPSSSLWPLPLPSLQLLQQLPQRLWWRSRADHAPAEGAPPPLQQVVTRVHEVLTALEGLLDEHLPLSLREDPRAVGEGRRQLAGQLHRSIYAVLSPLYAAAQATEISALAQSSHHMRSLLPCDLQLPPPLWLVEPGDPSAVALRDCGPSDPRLPYAIAVQLLRTLTFYRTPEEKAKVLLEACEEVIKCATRALSLRAAGTGKASKGAAMGADDLLPLLVYVVTRSRVTSLPAELAFICDFLPAGQQHGKEGYALVSLQCACRVAQDLNWTSDSLLRPEAMGEGAGAAAGRSCGAAAATLS</sequence>
<dbReference type="InterPro" id="IPR003123">
    <property type="entry name" value="VPS9"/>
</dbReference>
<protein>
    <recommendedName>
        <fullName evidence="1">VPS9 domain-containing protein</fullName>
    </recommendedName>
</protein>
<comment type="caution">
    <text evidence="2">The sequence shown here is derived from an EMBL/GenBank/DDBJ whole genome shotgun (WGS) entry which is preliminary data.</text>
</comment>
<evidence type="ECO:0000313" key="3">
    <source>
        <dbReference type="Proteomes" id="UP000037460"/>
    </source>
</evidence>
<dbReference type="GO" id="GO:0030139">
    <property type="term" value="C:endocytic vesicle"/>
    <property type="evidence" value="ECO:0007669"/>
    <property type="project" value="TreeGrafter"/>
</dbReference>
<dbReference type="PANTHER" id="PTHR23101:SF98">
    <property type="entry name" value="VPS9 DOMAIN-CONTAINING PROTEIN 1"/>
    <property type="match status" value="1"/>
</dbReference>
<dbReference type="AlphaFoldDB" id="A0A0M0JE58"/>
<dbReference type="EMBL" id="JWZX01003043">
    <property type="protein sequence ID" value="KOO24871.1"/>
    <property type="molecule type" value="Genomic_DNA"/>
</dbReference>
<accession>A0A0M0JE58</accession>
<name>A0A0M0JE58_9EUKA</name>
<keyword evidence="3" id="KW-1185">Reference proteome</keyword>
<dbReference type="SUPFAM" id="SSF109993">
    <property type="entry name" value="VPS9 domain"/>
    <property type="match status" value="1"/>
</dbReference>
<reference evidence="3" key="1">
    <citation type="journal article" date="2015" name="PLoS Genet.">
        <title>Genome Sequence and Transcriptome Analyses of Chrysochromulina tobin: Metabolic Tools for Enhanced Algal Fitness in the Prominent Order Prymnesiales (Haptophyceae).</title>
        <authorList>
            <person name="Hovde B.T."/>
            <person name="Deodato C.R."/>
            <person name="Hunsperger H.M."/>
            <person name="Ryken S.A."/>
            <person name="Yost W."/>
            <person name="Jha R.K."/>
            <person name="Patterson J."/>
            <person name="Monnat R.J. Jr."/>
            <person name="Barlow S.B."/>
            <person name="Starkenburg S.R."/>
            <person name="Cattolico R.A."/>
        </authorList>
    </citation>
    <scope>NUCLEOTIDE SEQUENCE</scope>
    <source>
        <strain evidence="3">CCMP291</strain>
    </source>
</reference>
<dbReference type="GO" id="GO:0016192">
    <property type="term" value="P:vesicle-mediated transport"/>
    <property type="evidence" value="ECO:0007669"/>
    <property type="project" value="InterPro"/>
</dbReference>
<organism evidence="2 3">
    <name type="scientific">Chrysochromulina tobinii</name>
    <dbReference type="NCBI Taxonomy" id="1460289"/>
    <lineage>
        <taxon>Eukaryota</taxon>
        <taxon>Haptista</taxon>
        <taxon>Haptophyta</taxon>
        <taxon>Prymnesiophyceae</taxon>
        <taxon>Prymnesiales</taxon>
        <taxon>Chrysochromulinaceae</taxon>
        <taxon>Chrysochromulina</taxon>
    </lineage>
</organism>
<dbReference type="GO" id="GO:0005085">
    <property type="term" value="F:guanyl-nucleotide exchange factor activity"/>
    <property type="evidence" value="ECO:0007669"/>
    <property type="project" value="InterPro"/>
</dbReference>
<dbReference type="Proteomes" id="UP000037460">
    <property type="component" value="Unassembled WGS sequence"/>
</dbReference>
<evidence type="ECO:0000313" key="2">
    <source>
        <dbReference type="EMBL" id="KOO24871.1"/>
    </source>
</evidence>
<feature type="domain" description="VPS9" evidence="1">
    <location>
        <begin position="479"/>
        <end position="632"/>
    </location>
</feature>
<proteinExistence type="predicted"/>
<dbReference type="GO" id="GO:0005829">
    <property type="term" value="C:cytosol"/>
    <property type="evidence" value="ECO:0007669"/>
    <property type="project" value="TreeGrafter"/>
</dbReference>
<dbReference type="PROSITE" id="PS51205">
    <property type="entry name" value="VPS9"/>
    <property type="match status" value="1"/>
</dbReference>
<dbReference type="Gene3D" id="1.20.1050.80">
    <property type="entry name" value="VPS9 domain"/>
    <property type="match status" value="1"/>
</dbReference>
<dbReference type="PANTHER" id="PTHR23101">
    <property type="entry name" value="RAB GDP/GTP EXCHANGE FACTOR"/>
    <property type="match status" value="1"/>
</dbReference>
<dbReference type="GO" id="GO:0031267">
    <property type="term" value="F:small GTPase binding"/>
    <property type="evidence" value="ECO:0007669"/>
    <property type="project" value="TreeGrafter"/>
</dbReference>
<dbReference type="Pfam" id="PF02204">
    <property type="entry name" value="VPS9"/>
    <property type="match status" value="1"/>
</dbReference>
<dbReference type="OrthoDB" id="48314at2759"/>
<dbReference type="InterPro" id="IPR037191">
    <property type="entry name" value="VPS9_dom_sf"/>
</dbReference>
<gene>
    <name evidence="2" type="ORF">Ctob_004150</name>
</gene>
<dbReference type="InterPro" id="IPR045046">
    <property type="entry name" value="Vps9-like"/>
</dbReference>